<keyword evidence="2" id="KW-1185">Reference proteome</keyword>
<protein>
    <recommendedName>
        <fullName evidence="3">Pre-16S rRNA nuclease</fullName>
    </recommendedName>
</protein>
<comment type="caution">
    <text evidence="1">The sequence shown here is derived from an EMBL/GenBank/DDBJ whole genome shotgun (WGS) entry which is preliminary data.</text>
</comment>
<evidence type="ECO:0000313" key="2">
    <source>
        <dbReference type="Proteomes" id="UP001165060"/>
    </source>
</evidence>
<dbReference type="Proteomes" id="UP001165060">
    <property type="component" value="Unassembled WGS sequence"/>
</dbReference>
<dbReference type="InterPro" id="IPR037027">
    <property type="entry name" value="YqgF/RNaseH-like_dom_sf"/>
</dbReference>
<dbReference type="Gene3D" id="3.30.420.140">
    <property type="entry name" value="YqgF/RNase H-like domain"/>
    <property type="match status" value="1"/>
</dbReference>
<proteinExistence type="predicted"/>
<dbReference type="EMBL" id="BRYB01003607">
    <property type="protein sequence ID" value="GMI39462.1"/>
    <property type="molecule type" value="Genomic_DNA"/>
</dbReference>
<evidence type="ECO:0000313" key="1">
    <source>
        <dbReference type="EMBL" id="GMI39462.1"/>
    </source>
</evidence>
<gene>
    <name evidence="1" type="ORF">TeGR_g3362</name>
</gene>
<reference evidence="1 2" key="1">
    <citation type="journal article" date="2023" name="Commun. Biol.">
        <title>Genome analysis of Parmales, the sister group of diatoms, reveals the evolutionary specialization of diatoms from phago-mixotrophs to photoautotrophs.</title>
        <authorList>
            <person name="Ban H."/>
            <person name="Sato S."/>
            <person name="Yoshikawa S."/>
            <person name="Yamada K."/>
            <person name="Nakamura Y."/>
            <person name="Ichinomiya M."/>
            <person name="Sato N."/>
            <person name="Blanc-Mathieu R."/>
            <person name="Endo H."/>
            <person name="Kuwata A."/>
            <person name="Ogata H."/>
        </authorList>
    </citation>
    <scope>NUCLEOTIDE SEQUENCE [LARGE SCALE GENOMIC DNA]</scope>
</reference>
<accession>A0ABQ6N3H1</accession>
<sequence length="259" mass="28083">MPPLPRLPLPPLPPSLLSHSLSISPLPSLVVSLDVSQTYTGVAYCLLPPSPALPYPALPKNLPLNLGPALPRLTSRVSAAGEPSRRRSNDPLLLHYLNALCAHLELSGFVEDPKKADDLVTPELRELTRSYTGGDYTALPPASAGLMSATSFAGPFFVVGMPEQRSERGGDALPRKAVASLVQYLRSAVPPQHPSNQLVLSYVDEAYSTADVYEHPLADERKKRGGGRRKMKMEDSLAAKVILERFLTADGRGEWDDDE</sequence>
<name>A0ABQ6N3H1_9STRA</name>
<evidence type="ECO:0008006" key="3">
    <source>
        <dbReference type="Google" id="ProtNLM"/>
    </source>
</evidence>
<organism evidence="1 2">
    <name type="scientific">Tetraparma gracilis</name>
    <dbReference type="NCBI Taxonomy" id="2962635"/>
    <lineage>
        <taxon>Eukaryota</taxon>
        <taxon>Sar</taxon>
        <taxon>Stramenopiles</taxon>
        <taxon>Ochrophyta</taxon>
        <taxon>Bolidophyceae</taxon>
        <taxon>Parmales</taxon>
        <taxon>Triparmaceae</taxon>
        <taxon>Tetraparma</taxon>
    </lineage>
</organism>